<dbReference type="Proteomes" id="UP000239388">
    <property type="component" value="Unassembled WGS sequence"/>
</dbReference>
<dbReference type="Pfam" id="PF00263">
    <property type="entry name" value="Secretin"/>
    <property type="match status" value="1"/>
</dbReference>
<name>A0A2S8FTT3_9BACT</name>
<feature type="region of interest" description="Disordered" evidence="2">
    <location>
        <begin position="1240"/>
        <end position="1277"/>
    </location>
</feature>
<organism evidence="4 5">
    <name type="scientific">Blastopirellula marina</name>
    <dbReference type="NCBI Taxonomy" id="124"/>
    <lineage>
        <taxon>Bacteria</taxon>
        <taxon>Pseudomonadati</taxon>
        <taxon>Planctomycetota</taxon>
        <taxon>Planctomycetia</taxon>
        <taxon>Pirellulales</taxon>
        <taxon>Pirellulaceae</taxon>
        <taxon>Blastopirellula</taxon>
    </lineage>
</organism>
<feature type="region of interest" description="Disordered" evidence="2">
    <location>
        <begin position="197"/>
        <end position="231"/>
    </location>
</feature>
<dbReference type="PANTHER" id="PTHR30604:SF1">
    <property type="entry name" value="DNA UTILIZATION PROTEIN HOFQ"/>
    <property type="match status" value="1"/>
</dbReference>
<sequence length="1364" mass="148443">MGNGIPQMIWRAVERPNHFNQTRRVALNSAVKSLTYCLVATAVMWSTAMAQDFGNMADLQKQQDMLRDARQAMRRGDLEQAESLIDGASQLQVPNDPLYDKFRDTPAKAKASLEQMRFAKLPGQNELTAAMRGNPQLEAETLIGQARTALANGQSLAAVELFHKAAKLDVKLAPGSYDLGRLRDDLIMAGIQPSMLMPQNGPVRTPPVAEPTTTENPYASQIGGPSNLQASNPDAARRLMLDARRELARSNMAVARRMVDQARGLGIVFPAGQDSPEKIDDLIRRTETVYRSQPGPQSSKMFAAVMLEQAAGLIAYDQLADADRLIRQAEQLGGDYSEARFTPDQLKGEIARRSQGVGAAPAQPMQPAAVPPGASAHDQQQAVLAQAKAALDGGNMAAAEMYFEQAKAIRVRPQDYVPGDIRPEIVMMELDRNRGGVRQASAEESTGFAGSQSIYQPEFDQSRNVPAGATMNAEWNAGGENPGYQLLGDGETALKMGDKVRARQMFEAAWKHQQTLDPQARQRLQDYLRYSTQPLGAQVQQTSTAPSPLDSVDAEQQLLQRQLFAEVTREQTAADRMRESDPKGALELLEKVRVRVADSAVESKVKDQLLARVDRSMDGLNNYIEINRAQIELDEQNRAVDEAIREGRETKIEVEGRLVKITDQFNELMDQLRWEEAEVLARQAREIAPNEPIVQNMLWKATTARRMHNNMMLKEKKEAGFWTAMNNAELSAIPYDDNQPITFSDPQQWKDLTESRKKYDARAMQMTEDEKRIRAALKMPVDVKFNKQPLQSVVDTLASVAGINIIIDEAGLRSEGVTPSHEITINMNTPVRLESALLHILQPLRLAYVIEGEALKITGESFRSRKMINQTYQVADLVIPIPNFMPSYNLGLAGALKSAYETIGYGGVQSLPAPNGLSTFAGGGAANPNGSVLGQNLPPGLIPGVGMGSGQVQSGVPNGGNFGLPGMNGPGGMGGSVQPDFDSLINLITTTIEPESWEELGGPGAVQPFQTNLSLVVSQTQEVHDKIADLLEQLRRLQDLQVTIEVRFITLNDNFFERIGIDFDLDIKDNTQGIGTNRGSDGSPSITIGLDQEGNPTSDLDLSFTQNSFGNTVPAIGGLGAAAGSIGGSFGFAMLSDIEAFFVMQAAQSDLRSNVMQAPKVTLFNGQTAFVTDSTQRPFVTSVTPVVGDFAAAQQPVIVVLNEGTSLTVQAVVSADRRFVRLTLIPMFSQIGDVEEFTFEGTSSSRTDSTVQDPDAADGGTTTDNSQNDSTGTTVQQPEFSIITVTTTVSVPDGGTVLLGGIKRLSEERREAGVPIVSKLPYINRLFRNVGIGRSTQSLMMMVTPRIIIQEEEEEKLGLGDIGN</sequence>
<dbReference type="InterPro" id="IPR004845">
    <property type="entry name" value="T2SS_GspD_CS"/>
</dbReference>
<feature type="compositionally biased region" description="Polar residues" evidence="2">
    <location>
        <begin position="1265"/>
        <end position="1277"/>
    </location>
</feature>
<feature type="compositionally biased region" description="Low complexity" evidence="2">
    <location>
        <begin position="355"/>
        <end position="381"/>
    </location>
</feature>
<dbReference type="EMBL" id="PUIB01000014">
    <property type="protein sequence ID" value="PQO35563.1"/>
    <property type="molecule type" value="Genomic_DNA"/>
</dbReference>
<dbReference type="Gene3D" id="3.55.50.30">
    <property type="match status" value="1"/>
</dbReference>
<feature type="region of interest" description="Disordered" evidence="2">
    <location>
        <begin position="353"/>
        <end position="381"/>
    </location>
</feature>
<proteinExistence type="inferred from homology"/>
<dbReference type="GO" id="GO:0009306">
    <property type="term" value="P:protein secretion"/>
    <property type="evidence" value="ECO:0007669"/>
    <property type="project" value="InterPro"/>
</dbReference>
<dbReference type="InterPro" id="IPR051808">
    <property type="entry name" value="Type_IV_pilus_biogenesis"/>
</dbReference>
<gene>
    <name evidence="4" type="ORF">C5Y98_13025</name>
</gene>
<feature type="domain" description="Type II/III secretion system secretin-like" evidence="3">
    <location>
        <begin position="1147"/>
        <end position="1348"/>
    </location>
</feature>
<accession>A0A2S8FTT3</accession>
<evidence type="ECO:0000313" key="5">
    <source>
        <dbReference type="Proteomes" id="UP000239388"/>
    </source>
</evidence>
<evidence type="ECO:0000259" key="3">
    <source>
        <dbReference type="Pfam" id="PF00263"/>
    </source>
</evidence>
<feature type="compositionally biased region" description="Polar residues" evidence="2">
    <location>
        <begin position="1240"/>
        <end position="1252"/>
    </location>
</feature>
<evidence type="ECO:0000256" key="2">
    <source>
        <dbReference type="SAM" id="MobiDB-lite"/>
    </source>
</evidence>
<reference evidence="4 5" key="1">
    <citation type="submission" date="2018-02" db="EMBL/GenBank/DDBJ databases">
        <title>Comparative genomes isolates from brazilian mangrove.</title>
        <authorList>
            <person name="Araujo J.E."/>
            <person name="Taketani R.G."/>
            <person name="Silva M.C.P."/>
            <person name="Loureco M.V."/>
            <person name="Andreote F.D."/>
        </authorList>
    </citation>
    <scope>NUCLEOTIDE SEQUENCE [LARGE SCALE GENOMIC DNA]</scope>
    <source>
        <strain evidence="4 5">NAP PRIS-MGV</strain>
    </source>
</reference>
<feature type="compositionally biased region" description="Polar residues" evidence="2">
    <location>
        <begin position="211"/>
        <end position="231"/>
    </location>
</feature>
<comment type="caution">
    <text evidence="4">The sequence shown here is derived from an EMBL/GenBank/DDBJ whole genome shotgun (WGS) entry which is preliminary data.</text>
</comment>
<comment type="similarity">
    <text evidence="1">Belongs to the bacterial secretin family.</text>
</comment>
<dbReference type="InterPro" id="IPR004846">
    <property type="entry name" value="T2SS/T3SS_dom"/>
</dbReference>
<protein>
    <submittedName>
        <fullName evidence="4">General secretion pathway protein GspD</fullName>
    </submittedName>
</protein>
<dbReference type="PROSITE" id="PS00875">
    <property type="entry name" value="T2SP_D"/>
    <property type="match status" value="1"/>
</dbReference>
<evidence type="ECO:0000256" key="1">
    <source>
        <dbReference type="RuleBase" id="RU004003"/>
    </source>
</evidence>
<dbReference type="PANTHER" id="PTHR30604">
    <property type="entry name" value="PROTEIN TRANSPORT PROTEIN HOFQ"/>
    <property type="match status" value="1"/>
</dbReference>
<evidence type="ECO:0000313" key="4">
    <source>
        <dbReference type="EMBL" id="PQO35563.1"/>
    </source>
</evidence>